<comment type="caution">
    <text evidence="3">The sequence shown here is derived from an EMBL/GenBank/DDBJ whole genome shotgun (WGS) entry which is preliminary data.</text>
</comment>
<keyword evidence="1" id="KW-0472">Membrane</keyword>
<dbReference type="EMBL" id="NBIM01000001">
    <property type="protein sequence ID" value="OXY83344.1"/>
    <property type="molecule type" value="Genomic_DNA"/>
</dbReference>
<evidence type="ECO:0000259" key="2">
    <source>
        <dbReference type="Pfam" id="PF07331"/>
    </source>
</evidence>
<name>A0A233RIX8_9GAMM</name>
<dbReference type="RefSeq" id="WP_094200118.1">
    <property type="nucleotide sequence ID" value="NZ_NBIM01000001.1"/>
</dbReference>
<organism evidence="3 4">
    <name type="scientific">Oceanimonas doudoroffii</name>
    <dbReference type="NCBI Taxonomy" id="84158"/>
    <lineage>
        <taxon>Bacteria</taxon>
        <taxon>Pseudomonadati</taxon>
        <taxon>Pseudomonadota</taxon>
        <taxon>Gammaproteobacteria</taxon>
        <taxon>Aeromonadales</taxon>
        <taxon>Aeromonadaceae</taxon>
        <taxon>Oceanimonas</taxon>
    </lineage>
</organism>
<proteinExistence type="predicted"/>
<gene>
    <name evidence="3" type="ORF">B6S08_07615</name>
</gene>
<feature type="transmembrane region" description="Helical" evidence="1">
    <location>
        <begin position="6"/>
        <end position="26"/>
    </location>
</feature>
<dbReference type="InterPro" id="IPR009936">
    <property type="entry name" value="DUF1468"/>
</dbReference>
<dbReference type="Pfam" id="PF07331">
    <property type="entry name" value="TctB"/>
    <property type="match status" value="1"/>
</dbReference>
<accession>A0A233RIX8</accession>
<feature type="domain" description="DUF1468" evidence="2">
    <location>
        <begin position="10"/>
        <end position="140"/>
    </location>
</feature>
<sequence length="149" mass="15564">MLRRDIKGIIGGVGLAAVGLFAVWYGQTHYQFGGVHNMGPGFLPVSLGGVLALLGMCIAIPAWFRSGEPISTEWGSAFFVIVSIAVFGGLLASGGLVVATLVTVLLALVPERKLTWGTKCKVALGIALIAYSIFSLGLGMAIKTWPWSG</sequence>
<keyword evidence="1" id="KW-0812">Transmembrane</keyword>
<feature type="transmembrane region" description="Helical" evidence="1">
    <location>
        <begin position="76"/>
        <end position="109"/>
    </location>
</feature>
<evidence type="ECO:0000313" key="4">
    <source>
        <dbReference type="Proteomes" id="UP000242757"/>
    </source>
</evidence>
<dbReference type="Proteomes" id="UP000242757">
    <property type="component" value="Unassembled WGS sequence"/>
</dbReference>
<protein>
    <recommendedName>
        <fullName evidence="2">DUF1468 domain-containing protein</fullName>
    </recommendedName>
</protein>
<evidence type="ECO:0000313" key="3">
    <source>
        <dbReference type="EMBL" id="OXY83344.1"/>
    </source>
</evidence>
<feature type="transmembrane region" description="Helical" evidence="1">
    <location>
        <begin position="121"/>
        <end position="142"/>
    </location>
</feature>
<keyword evidence="4" id="KW-1185">Reference proteome</keyword>
<keyword evidence="1" id="KW-1133">Transmembrane helix</keyword>
<evidence type="ECO:0000256" key="1">
    <source>
        <dbReference type="SAM" id="Phobius"/>
    </source>
</evidence>
<reference evidence="3 4" key="1">
    <citation type="submission" date="2017-08" db="EMBL/GenBank/DDBJ databases">
        <title>A Genome Sequence of Oceanimonas doudoroffii ATCC 27123T.</title>
        <authorList>
            <person name="Brennan M.A."/>
            <person name="Maclea K.S."/>
            <person name="Mcclelland W.D."/>
            <person name="Trachtenberg A.M."/>
        </authorList>
    </citation>
    <scope>NUCLEOTIDE SEQUENCE [LARGE SCALE GENOMIC DNA]</scope>
    <source>
        <strain evidence="3 4">ATCC 27123</strain>
    </source>
</reference>
<dbReference type="OrthoDB" id="7029611at2"/>
<dbReference type="AlphaFoldDB" id="A0A233RIX8"/>
<feature type="transmembrane region" description="Helical" evidence="1">
    <location>
        <begin position="38"/>
        <end position="64"/>
    </location>
</feature>